<feature type="transmembrane region" description="Helical" evidence="1">
    <location>
        <begin position="58"/>
        <end position="80"/>
    </location>
</feature>
<dbReference type="AlphaFoldDB" id="A0AA92H952"/>
<feature type="transmembrane region" description="Helical" evidence="1">
    <location>
        <begin position="21"/>
        <end position="38"/>
    </location>
</feature>
<sequence>MYRLKRDRALSATFEAEFEKGATKAIIFSAIALVLQVFDKGSNKLSIFGVELVLQDRYFLSGVFCAVAIFFGISTFLVGLKLHGAGWPLNYELYVKRYLFRRRNKEGADYRPLAAKRRVRVFCTIVNVMLLVLGIPAGLIYFYGVAVTFPNLLGIFGLF</sequence>
<dbReference type="Proteomes" id="UP000244335">
    <property type="component" value="Unassembled WGS sequence"/>
</dbReference>
<name>A0AA92H952_RHIRH</name>
<accession>A0AA92H952</accession>
<reference evidence="2 3" key="1">
    <citation type="submission" date="2018-04" db="EMBL/GenBank/DDBJ databases">
        <authorList>
            <person name="Hagen T."/>
        </authorList>
    </citation>
    <scope>NUCLEOTIDE SEQUENCE [LARGE SCALE GENOMIC DNA]</scope>
    <source>
        <strain evidence="2 3">TPD7009</strain>
    </source>
</reference>
<protein>
    <submittedName>
        <fullName evidence="2">Uncharacterized protein</fullName>
    </submittedName>
</protein>
<evidence type="ECO:0000313" key="3">
    <source>
        <dbReference type="Proteomes" id="UP000244335"/>
    </source>
</evidence>
<organism evidence="2 3">
    <name type="scientific">Rhizobium rhizogenes</name>
    <name type="common">Agrobacterium rhizogenes</name>
    <dbReference type="NCBI Taxonomy" id="359"/>
    <lineage>
        <taxon>Bacteria</taxon>
        <taxon>Pseudomonadati</taxon>
        <taxon>Pseudomonadota</taxon>
        <taxon>Alphaproteobacteria</taxon>
        <taxon>Hyphomicrobiales</taxon>
        <taxon>Rhizobiaceae</taxon>
        <taxon>Rhizobium/Agrobacterium group</taxon>
        <taxon>Rhizobium</taxon>
    </lineage>
</organism>
<proteinExistence type="predicted"/>
<dbReference type="EMBL" id="QDFR01000003">
    <property type="protein sequence ID" value="PVE54046.1"/>
    <property type="molecule type" value="Genomic_DNA"/>
</dbReference>
<dbReference type="RefSeq" id="WP_112519957.1">
    <property type="nucleotide sequence ID" value="NZ_QDFR01000003.1"/>
</dbReference>
<comment type="caution">
    <text evidence="2">The sequence shown here is derived from an EMBL/GenBank/DDBJ whole genome shotgun (WGS) entry which is preliminary data.</text>
</comment>
<keyword evidence="1" id="KW-1133">Transmembrane helix</keyword>
<gene>
    <name evidence="2" type="ORF">DC430_12445</name>
</gene>
<evidence type="ECO:0000313" key="2">
    <source>
        <dbReference type="EMBL" id="PVE54046.1"/>
    </source>
</evidence>
<keyword evidence="1" id="KW-0472">Membrane</keyword>
<keyword evidence="1" id="KW-0812">Transmembrane</keyword>
<feature type="transmembrane region" description="Helical" evidence="1">
    <location>
        <begin position="121"/>
        <end position="143"/>
    </location>
</feature>
<evidence type="ECO:0000256" key="1">
    <source>
        <dbReference type="SAM" id="Phobius"/>
    </source>
</evidence>